<dbReference type="OrthoDB" id="9769623at2"/>
<comment type="similarity">
    <text evidence="6">Belongs to the lyase 1 family. Argininosuccinate lyase subfamily.</text>
</comment>
<dbReference type="Gene3D" id="1.10.40.30">
    <property type="entry name" value="Fumarase/aspartase (C-terminal domain)"/>
    <property type="match status" value="1"/>
</dbReference>
<dbReference type="FunFam" id="1.20.200.10:FF:000002">
    <property type="entry name" value="Argininosuccinate lyase"/>
    <property type="match status" value="1"/>
</dbReference>
<keyword evidence="3 6" id="KW-0055">Arginine biosynthesis</keyword>
<dbReference type="Gene3D" id="1.20.200.10">
    <property type="entry name" value="Fumarase/aspartase (Central domain)"/>
    <property type="match status" value="1"/>
</dbReference>
<sequence>MMTKKHKLWGGRFEAGLEDWVEEFGASISFDQKMAKYDIQGSLAHVTMLGETGIITAEEAAAIKAGLEKLLEQYEAGQLVFTVDNEDIHMNIETLLTAEIGPVAGKLHTARSRNDQVATDMHLYLKAKLKEVLEKLDHLCSVLVNLADKHTYTIMPGYTHLQHAQPVSFGHHLLAYYNMFARDRERFAFNLEHTDISPLGAAALAGTTFPIDRERTSDLLGFAKPYSNSLDAVSDRDFILEFLANASILMMHMSRICEEVINWCSKEFSFISLSDTFSTGSSIMPQKKNPDMAELIRGKSGRVYGNLLGLLTVMKSLPLAYNKDLQEDKEGMFDTAETVTVALDILAGMLDTMTVHEQVMSQATEQDFSNATELADYLADKGLPFREAHAVVGKLVLECTKAGCYLQDVPLERYQEISDLIEEDIYDTLRSHTAVERRQSLGGTGFDQVKQQIQQARKK</sequence>
<dbReference type="Gene3D" id="1.10.275.10">
    <property type="entry name" value="Fumarase/aspartase (N-terminal domain)"/>
    <property type="match status" value="1"/>
</dbReference>
<dbReference type="InterPro" id="IPR009049">
    <property type="entry name" value="Argininosuccinate_lyase"/>
</dbReference>
<name>A0A372KIV8_9STRE</name>
<comment type="catalytic activity">
    <reaction evidence="6">
        <text>2-(N(omega)-L-arginino)succinate = fumarate + L-arginine</text>
        <dbReference type="Rhea" id="RHEA:24020"/>
        <dbReference type="ChEBI" id="CHEBI:29806"/>
        <dbReference type="ChEBI" id="CHEBI:32682"/>
        <dbReference type="ChEBI" id="CHEBI:57472"/>
        <dbReference type="EC" id="4.3.2.1"/>
    </reaction>
</comment>
<dbReference type="HAMAP" id="MF_00006">
    <property type="entry name" value="Arg_succ_lyase"/>
    <property type="match status" value="1"/>
</dbReference>
<comment type="pathway">
    <text evidence="1 6">Amino-acid biosynthesis; L-arginine biosynthesis; L-arginine from L-ornithine and carbamoyl phosphate: step 3/3.</text>
</comment>
<dbReference type="GO" id="GO:0004056">
    <property type="term" value="F:argininosuccinate lyase activity"/>
    <property type="evidence" value="ECO:0007669"/>
    <property type="project" value="UniProtKB-UniRule"/>
</dbReference>
<reference evidence="10 14" key="1">
    <citation type="submission" date="2018-08" db="EMBL/GenBank/DDBJ databases">
        <title>Draft genome of Streptococcus sp .nov. Z2.</title>
        <authorList>
            <person name="Tian Z."/>
        </authorList>
    </citation>
    <scope>NUCLEOTIDE SEQUENCE [LARGE SCALE GENOMIC DNA]</scope>
    <source>
        <strain evidence="10 14">Z2</strain>
    </source>
</reference>
<dbReference type="AlphaFoldDB" id="A0A372KIV8"/>
<evidence type="ECO:0000313" key="11">
    <source>
        <dbReference type="EMBL" id="RFU52209.1"/>
    </source>
</evidence>
<evidence type="ECO:0000256" key="2">
    <source>
        <dbReference type="ARBA" id="ARBA00012338"/>
    </source>
</evidence>
<dbReference type="InterPro" id="IPR029419">
    <property type="entry name" value="Arg_succ_lyase_C"/>
</dbReference>
<evidence type="ECO:0000256" key="3">
    <source>
        <dbReference type="ARBA" id="ARBA00022571"/>
    </source>
</evidence>
<dbReference type="SUPFAM" id="SSF48557">
    <property type="entry name" value="L-aspartase-like"/>
    <property type="match status" value="1"/>
</dbReference>
<evidence type="ECO:0000313" key="12">
    <source>
        <dbReference type="Proteomes" id="UP000246115"/>
    </source>
</evidence>
<evidence type="ECO:0000313" key="9">
    <source>
        <dbReference type="EMBL" id="AXQ77866.1"/>
    </source>
</evidence>
<accession>A0A372KIV8</accession>
<dbReference type="FunFam" id="1.10.275.10:FF:000002">
    <property type="entry name" value="Argininosuccinate lyase"/>
    <property type="match status" value="1"/>
</dbReference>
<protein>
    <recommendedName>
        <fullName evidence="2 6">Argininosuccinate lyase</fullName>
        <shortName evidence="6">ASAL</shortName>
        <ecNumber evidence="2 6">4.3.2.1</ecNumber>
    </recommendedName>
    <alternativeName>
        <fullName evidence="6">Arginosuccinase</fullName>
    </alternativeName>
</protein>
<keyword evidence="14" id="KW-1185">Reference proteome</keyword>
<evidence type="ECO:0000256" key="4">
    <source>
        <dbReference type="ARBA" id="ARBA00022605"/>
    </source>
</evidence>
<dbReference type="RefSeq" id="WP_116879119.1">
    <property type="nucleotide sequence ID" value="NZ_CP031733.1"/>
</dbReference>
<dbReference type="EMBL" id="CP031733">
    <property type="protein sequence ID" value="AXQ77866.1"/>
    <property type="molecule type" value="Genomic_DNA"/>
</dbReference>
<feature type="domain" description="Argininosuccinate lyase C-terminal" evidence="8">
    <location>
        <begin position="368"/>
        <end position="436"/>
    </location>
</feature>
<dbReference type="InterPro" id="IPR008948">
    <property type="entry name" value="L-Aspartase-like"/>
</dbReference>
<dbReference type="PRINTS" id="PR00149">
    <property type="entry name" value="FUMRATELYASE"/>
</dbReference>
<dbReference type="FunFam" id="1.10.40.30:FF:000001">
    <property type="entry name" value="Argininosuccinate lyase"/>
    <property type="match status" value="1"/>
</dbReference>
<keyword evidence="5 6" id="KW-0456">Lyase</keyword>
<dbReference type="Proteomes" id="UP000264056">
    <property type="component" value="Unassembled WGS sequence"/>
</dbReference>
<dbReference type="EC" id="4.3.2.1" evidence="2 6"/>
<reference evidence="9" key="4">
    <citation type="journal article" date="2019" name="Int. J. Syst. Evol. Microbiol.">
        <title>Streptococcus chenjunshii sp. nov. isolated from feces of Tibetan antelopes.</title>
        <authorList>
            <person name="Tian Z."/>
            <person name="Lu S."/>
            <person name="Jin D."/>
            <person name="Yang J."/>
            <person name="Pu J."/>
            <person name="Lai X.H."/>
            <person name="Bai X.N."/>
            <person name="Wu X.M."/>
            <person name="Li J."/>
            <person name="Wang S."/>
            <person name="Xu J."/>
        </authorList>
    </citation>
    <scope>NUCLEOTIDE SEQUENCE</scope>
    <source>
        <strain evidence="9">Z15</strain>
    </source>
</reference>
<reference evidence="11 13" key="2">
    <citation type="submission" date="2018-08" db="EMBL/GenBank/DDBJ databases">
        <title>Draft genome of Streptococcus sp. nov. Z1.</title>
        <authorList>
            <person name="Tian Z."/>
        </authorList>
    </citation>
    <scope>NUCLEOTIDE SEQUENCE [LARGE SCALE GENOMIC DNA]</scope>
    <source>
        <strain evidence="11">Z1</strain>
        <strain evidence="13">Z1(2018)</strain>
    </source>
</reference>
<evidence type="ECO:0000313" key="10">
    <source>
        <dbReference type="EMBL" id="RFU50004.1"/>
    </source>
</evidence>
<keyword evidence="4 6" id="KW-0028">Amino-acid biosynthesis</keyword>
<evidence type="ECO:0000256" key="1">
    <source>
        <dbReference type="ARBA" id="ARBA00004941"/>
    </source>
</evidence>
<proteinExistence type="inferred from homology"/>
<dbReference type="PANTHER" id="PTHR43814">
    <property type="entry name" value="ARGININOSUCCINATE LYASE"/>
    <property type="match status" value="1"/>
</dbReference>
<dbReference type="KEGG" id="schj:DDV21_001660"/>
<dbReference type="Pfam" id="PF00206">
    <property type="entry name" value="Lyase_1"/>
    <property type="match status" value="1"/>
</dbReference>
<accession>A0A346NA21</accession>
<dbReference type="CDD" id="cd01359">
    <property type="entry name" value="Argininosuccinate_lyase"/>
    <property type="match status" value="1"/>
</dbReference>
<dbReference type="InterPro" id="IPR022761">
    <property type="entry name" value="Fumarate_lyase_N"/>
</dbReference>
<evidence type="ECO:0000313" key="13">
    <source>
        <dbReference type="Proteomes" id="UP000262901"/>
    </source>
</evidence>
<reference evidence="12" key="3">
    <citation type="submission" date="2018-08" db="EMBL/GenBank/DDBJ databases">
        <title>Streptococcus chenjunshii sp. nov., isolated from stools sample of the Tibetan antelope in the Qinghai-Tibet plateau, China.</title>
        <authorList>
            <person name="Tian Z."/>
        </authorList>
    </citation>
    <scope>NUCLEOTIDE SEQUENCE [LARGE SCALE GENOMIC DNA]</scope>
    <source>
        <strain evidence="12">Z15</strain>
    </source>
</reference>
<dbReference type="InterPro" id="IPR020557">
    <property type="entry name" value="Fumarate_lyase_CS"/>
</dbReference>
<dbReference type="PRINTS" id="PR00145">
    <property type="entry name" value="ARGSUCLYASE"/>
</dbReference>
<dbReference type="InterPro" id="IPR024083">
    <property type="entry name" value="Fumarase/histidase_N"/>
</dbReference>
<dbReference type="GO" id="GO:0005829">
    <property type="term" value="C:cytosol"/>
    <property type="evidence" value="ECO:0007669"/>
    <property type="project" value="TreeGrafter"/>
</dbReference>
<evidence type="ECO:0000259" key="8">
    <source>
        <dbReference type="Pfam" id="PF14698"/>
    </source>
</evidence>
<dbReference type="Pfam" id="PF14698">
    <property type="entry name" value="ASL_C2"/>
    <property type="match status" value="1"/>
</dbReference>
<dbReference type="InterPro" id="IPR000362">
    <property type="entry name" value="Fumarate_lyase_fam"/>
</dbReference>
<dbReference type="Proteomes" id="UP000262901">
    <property type="component" value="Unassembled WGS sequence"/>
</dbReference>
<feature type="domain" description="Fumarate lyase N-terminal" evidence="7">
    <location>
        <begin position="11"/>
        <end position="305"/>
    </location>
</feature>
<dbReference type="GO" id="GO:0042450">
    <property type="term" value="P:L-arginine biosynthetic process via ornithine"/>
    <property type="evidence" value="ECO:0007669"/>
    <property type="project" value="UniProtKB-UniRule"/>
</dbReference>
<dbReference type="EMBL" id="QVQZ01000052">
    <property type="protein sequence ID" value="RFU52209.1"/>
    <property type="molecule type" value="Genomic_DNA"/>
</dbReference>
<dbReference type="PANTHER" id="PTHR43814:SF1">
    <property type="entry name" value="ARGININOSUCCINATE LYASE"/>
    <property type="match status" value="1"/>
</dbReference>
<evidence type="ECO:0000256" key="6">
    <source>
        <dbReference type="HAMAP-Rule" id="MF_00006"/>
    </source>
</evidence>
<evidence type="ECO:0000313" key="14">
    <source>
        <dbReference type="Proteomes" id="UP000264056"/>
    </source>
</evidence>
<keyword evidence="6" id="KW-0963">Cytoplasm</keyword>
<dbReference type="UniPathway" id="UPA00068">
    <property type="reaction ID" value="UER00114"/>
</dbReference>
<dbReference type="EMBL" id="QVQY01000059">
    <property type="protein sequence ID" value="RFU50004.1"/>
    <property type="molecule type" value="Genomic_DNA"/>
</dbReference>
<dbReference type="Proteomes" id="UP000246115">
    <property type="component" value="Chromosome"/>
</dbReference>
<gene>
    <name evidence="6 11" type="primary">argH</name>
    <name evidence="9" type="ORF">DDV21_001660</name>
    <name evidence="10" type="ORF">DDV22_10945</name>
    <name evidence="11" type="ORF">DDV23_10875</name>
</gene>
<dbReference type="PROSITE" id="PS00163">
    <property type="entry name" value="FUMARATE_LYASES"/>
    <property type="match status" value="1"/>
</dbReference>
<evidence type="ECO:0000259" key="7">
    <source>
        <dbReference type="Pfam" id="PF00206"/>
    </source>
</evidence>
<dbReference type="NCBIfam" id="TIGR00838">
    <property type="entry name" value="argH"/>
    <property type="match status" value="1"/>
</dbReference>
<evidence type="ECO:0000256" key="5">
    <source>
        <dbReference type="ARBA" id="ARBA00023239"/>
    </source>
</evidence>
<organism evidence="11 13">
    <name type="scientific">Streptococcus chenjunshii</name>
    <dbReference type="NCBI Taxonomy" id="2173853"/>
    <lineage>
        <taxon>Bacteria</taxon>
        <taxon>Bacillati</taxon>
        <taxon>Bacillota</taxon>
        <taxon>Bacilli</taxon>
        <taxon>Lactobacillales</taxon>
        <taxon>Streptococcaceae</taxon>
        <taxon>Streptococcus</taxon>
    </lineage>
</organism>
<comment type="subcellular location">
    <subcellularLocation>
        <location evidence="6">Cytoplasm</location>
    </subcellularLocation>
</comment>